<evidence type="ECO:0000313" key="5">
    <source>
        <dbReference type="Proteomes" id="UP000223913"/>
    </source>
</evidence>
<dbReference type="AlphaFoldDB" id="A0A2D0N0Z2"/>
<feature type="domain" description="Peptidase S74" evidence="3">
    <location>
        <begin position="267"/>
        <end position="378"/>
    </location>
</feature>
<sequence length="504" mass="54974">MKNPINLLIPMLLFLSTAITLTGQISSKLTPTALTFDDLGNPFAGAFFNIGAIHIQNGFSYTDITENTVSAGDDLQRAKINAAGLTVEDFALFPASKGNFDRRELSFSTIGGSEGNPDEESWRVGLTDAGIFDGGDPVVSAFSLEYHRLQGVTPTDISFLFANPSLGNLTIGSSAATGDAQLYIYEDGSQQVGVWTNQLATANFTTWGAYFANSGSGSGNRYGVHGYATTGGGTKYGVYGDNDGVGTAYAVYANGDLAYTGTLSMVSDRKFKKNITSFSALDRVMKLQPRSFDMKREEFKRMNLAAGRQFGFIAQELQEVFPELVHQQKNVITNEIEPGKLTTEEIDYLGVDYLSLVPILTQAMQQQQNMLEDKETRISALERDNETLENRLNELEALVRQMAQNNTAQGDPNVGTLSSARLDQNQPNPFSGSTAISYFIPDTVRTAEIRFTDAAGRVLKSMILSERGQGKTILETDQLSQGIYFYSLVLDGELVDTKKMQAVK</sequence>
<evidence type="ECO:0000259" key="3">
    <source>
        <dbReference type="PROSITE" id="PS51688"/>
    </source>
</evidence>
<dbReference type="Proteomes" id="UP000223913">
    <property type="component" value="Unassembled WGS sequence"/>
</dbReference>
<dbReference type="InterPro" id="IPR030392">
    <property type="entry name" value="S74_ICA"/>
</dbReference>
<gene>
    <name evidence="4" type="ORF">CRP01_33795</name>
</gene>
<dbReference type="RefSeq" id="WP_099154505.1">
    <property type="nucleotide sequence ID" value="NZ_PDUD01000044.1"/>
</dbReference>
<feature type="coiled-coil region" evidence="1">
    <location>
        <begin position="364"/>
        <end position="405"/>
    </location>
</feature>
<evidence type="ECO:0000256" key="2">
    <source>
        <dbReference type="SAM" id="MobiDB-lite"/>
    </source>
</evidence>
<accession>A0A2D0N0Z2</accession>
<evidence type="ECO:0000256" key="1">
    <source>
        <dbReference type="SAM" id="Coils"/>
    </source>
</evidence>
<dbReference type="EMBL" id="PDUD01000044">
    <property type="protein sequence ID" value="PHN02165.1"/>
    <property type="molecule type" value="Genomic_DNA"/>
</dbReference>
<dbReference type="PROSITE" id="PS51688">
    <property type="entry name" value="ICA"/>
    <property type="match status" value="1"/>
</dbReference>
<proteinExistence type="predicted"/>
<protein>
    <recommendedName>
        <fullName evidence="3">Peptidase S74 domain-containing protein</fullName>
    </recommendedName>
</protein>
<feature type="region of interest" description="Disordered" evidence="2">
    <location>
        <begin position="407"/>
        <end position="426"/>
    </location>
</feature>
<keyword evidence="5" id="KW-1185">Reference proteome</keyword>
<name>A0A2D0N0Z2_FLAN2</name>
<dbReference type="OrthoDB" id="9807669at2"/>
<comment type="caution">
    <text evidence="4">The sequence shown here is derived from an EMBL/GenBank/DDBJ whole genome shotgun (WGS) entry which is preliminary data.</text>
</comment>
<evidence type="ECO:0000313" key="4">
    <source>
        <dbReference type="EMBL" id="PHN02165.1"/>
    </source>
</evidence>
<keyword evidence="1" id="KW-0175">Coiled coil</keyword>
<dbReference type="Pfam" id="PF13884">
    <property type="entry name" value="Peptidase_S74"/>
    <property type="match status" value="1"/>
</dbReference>
<reference evidence="4 5" key="1">
    <citation type="submission" date="2017-10" db="EMBL/GenBank/DDBJ databases">
        <title>The draft genome sequence of Lewinella nigricans NBRC 102662.</title>
        <authorList>
            <person name="Wang K."/>
        </authorList>
    </citation>
    <scope>NUCLEOTIDE SEQUENCE [LARGE SCALE GENOMIC DNA]</scope>
    <source>
        <strain evidence="4 5">NBRC 102662</strain>
    </source>
</reference>
<organism evidence="4 5">
    <name type="scientific">Flavilitoribacter nigricans (strain ATCC 23147 / DSM 23189 / NBRC 102662 / NCIMB 1420 / SS-2)</name>
    <name type="common">Lewinella nigricans</name>
    <dbReference type="NCBI Taxonomy" id="1122177"/>
    <lineage>
        <taxon>Bacteria</taxon>
        <taxon>Pseudomonadati</taxon>
        <taxon>Bacteroidota</taxon>
        <taxon>Saprospiria</taxon>
        <taxon>Saprospirales</taxon>
        <taxon>Lewinellaceae</taxon>
        <taxon>Flavilitoribacter</taxon>
    </lineage>
</organism>